<dbReference type="AlphaFoldDB" id="A0A162JD22"/>
<reference evidence="15 16" key="1">
    <citation type="submission" date="2016-03" db="EMBL/GenBank/DDBJ databases">
        <title>Comparative genomics of human isolates of Fusobacterium necrophorum.</title>
        <authorList>
            <person name="Jensen A."/>
            <person name="Bank S."/>
            <person name="Andersen P.S."/>
            <person name="Kristensen L.H."/>
            <person name="Prag J."/>
        </authorList>
    </citation>
    <scope>NUCLEOTIDE SEQUENCE [LARGE SCALE GENOMIC DNA]</scope>
    <source>
        <strain evidence="15 16">LS_1264</strain>
    </source>
</reference>
<evidence type="ECO:0000256" key="3">
    <source>
        <dbReference type="ARBA" id="ARBA00022448"/>
    </source>
</evidence>
<evidence type="ECO:0000256" key="10">
    <source>
        <dbReference type="ARBA" id="ARBA00038669"/>
    </source>
</evidence>
<keyword evidence="9" id="KW-0472">Membrane</keyword>
<proteinExistence type="inferred from homology"/>
<dbReference type="InterPro" id="IPR027417">
    <property type="entry name" value="P-loop_NTPase"/>
</dbReference>
<dbReference type="GO" id="GO:0015413">
    <property type="term" value="F:ABC-type nickel transporter activity"/>
    <property type="evidence" value="ECO:0007669"/>
    <property type="project" value="UniProtKB-EC"/>
</dbReference>
<comment type="similarity">
    <text evidence="2">Belongs to the ABC transporter superfamily.</text>
</comment>
<dbReference type="eggNOG" id="COG0444">
    <property type="taxonomic scope" value="Bacteria"/>
</dbReference>
<evidence type="ECO:0000259" key="14">
    <source>
        <dbReference type="PROSITE" id="PS50893"/>
    </source>
</evidence>
<dbReference type="InterPro" id="IPR003439">
    <property type="entry name" value="ABC_transporter-like_ATP-bd"/>
</dbReference>
<dbReference type="InterPro" id="IPR003593">
    <property type="entry name" value="AAA+_ATPase"/>
</dbReference>
<feature type="domain" description="ABC transporter" evidence="14">
    <location>
        <begin position="6"/>
        <end position="249"/>
    </location>
</feature>
<protein>
    <recommendedName>
        <fullName evidence="12">Nickel import system ATP-binding protein NikD</fullName>
        <ecNumber evidence="11">7.2.2.11</ecNumber>
    </recommendedName>
</protein>
<evidence type="ECO:0000256" key="13">
    <source>
        <dbReference type="ARBA" id="ARBA00048610"/>
    </source>
</evidence>
<keyword evidence="6" id="KW-0067">ATP-binding</keyword>
<comment type="subcellular location">
    <subcellularLocation>
        <location evidence="1">Cell membrane</location>
        <topology evidence="1">Peripheral membrane protein</topology>
    </subcellularLocation>
</comment>
<gene>
    <name evidence="15" type="ORF">A2J07_02145</name>
</gene>
<dbReference type="GeneID" id="75075809"/>
<dbReference type="InterPro" id="IPR050388">
    <property type="entry name" value="ABC_Ni/Peptide_Import"/>
</dbReference>
<keyword evidence="3" id="KW-0813">Transport</keyword>
<evidence type="ECO:0000313" key="16">
    <source>
        <dbReference type="Proteomes" id="UP000075816"/>
    </source>
</evidence>
<dbReference type="PANTHER" id="PTHR43297">
    <property type="entry name" value="OLIGOPEPTIDE TRANSPORT ATP-BINDING PROTEIN APPD"/>
    <property type="match status" value="1"/>
</dbReference>
<dbReference type="Gene3D" id="3.40.50.300">
    <property type="entry name" value="P-loop containing nucleotide triphosphate hydrolases"/>
    <property type="match status" value="1"/>
</dbReference>
<evidence type="ECO:0000256" key="9">
    <source>
        <dbReference type="ARBA" id="ARBA00023136"/>
    </source>
</evidence>
<evidence type="ECO:0000313" key="15">
    <source>
        <dbReference type="EMBL" id="KYL05560.1"/>
    </source>
</evidence>
<dbReference type="EC" id="7.2.2.11" evidence="11"/>
<dbReference type="GO" id="GO:0016887">
    <property type="term" value="F:ATP hydrolysis activity"/>
    <property type="evidence" value="ECO:0007669"/>
    <property type="project" value="InterPro"/>
</dbReference>
<evidence type="ECO:0000256" key="7">
    <source>
        <dbReference type="ARBA" id="ARBA00022967"/>
    </source>
</evidence>
<accession>A0A162JD22</accession>
<comment type="caution">
    <text evidence="15">The sequence shown here is derived from an EMBL/GenBank/DDBJ whole genome shotgun (WGS) entry which is preliminary data.</text>
</comment>
<organism evidence="15 16">
    <name type="scientific">Fusobacterium necrophorum subsp. funduliforme</name>
    <dbReference type="NCBI Taxonomy" id="143387"/>
    <lineage>
        <taxon>Bacteria</taxon>
        <taxon>Fusobacteriati</taxon>
        <taxon>Fusobacteriota</taxon>
        <taxon>Fusobacteriia</taxon>
        <taxon>Fusobacteriales</taxon>
        <taxon>Fusobacteriaceae</taxon>
        <taxon>Fusobacterium</taxon>
    </lineage>
</organism>
<keyword evidence="5" id="KW-0547">Nucleotide-binding</keyword>
<dbReference type="GO" id="GO:0005524">
    <property type="term" value="F:ATP binding"/>
    <property type="evidence" value="ECO:0007669"/>
    <property type="project" value="UniProtKB-KW"/>
</dbReference>
<dbReference type="Pfam" id="PF00005">
    <property type="entry name" value="ABC_tran"/>
    <property type="match status" value="1"/>
</dbReference>
<name>A0A162JD22_9FUSO</name>
<dbReference type="GO" id="GO:0005886">
    <property type="term" value="C:plasma membrane"/>
    <property type="evidence" value="ECO:0007669"/>
    <property type="project" value="UniProtKB-SubCell"/>
</dbReference>
<comment type="catalytic activity">
    <reaction evidence="13">
        <text>Ni(2+)(out) + ATP + H2O = Ni(2+)(in) + ADP + phosphate + H(+)</text>
        <dbReference type="Rhea" id="RHEA:15557"/>
        <dbReference type="ChEBI" id="CHEBI:15377"/>
        <dbReference type="ChEBI" id="CHEBI:15378"/>
        <dbReference type="ChEBI" id="CHEBI:30616"/>
        <dbReference type="ChEBI" id="CHEBI:43474"/>
        <dbReference type="ChEBI" id="CHEBI:49786"/>
        <dbReference type="ChEBI" id="CHEBI:456216"/>
        <dbReference type="EC" id="7.2.2.11"/>
    </reaction>
    <physiologicalReaction direction="left-to-right" evidence="13">
        <dbReference type="Rhea" id="RHEA:15558"/>
    </physiologicalReaction>
</comment>
<dbReference type="PROSITE" id="PS50893">
    <property type="entry name" value="ABC_TRANSPORTER_2"/>
    <property type="match status" value="1"/>
</dbReference>
<comment type="subunit">
    <text evidence="10">The complex is composed of two ATP-binding proteins (NikD and NikE), two transmembrane proteins (NikB and NikC) and a solute-binding protein (NikA).</text>
</comment>
<dbReference type="Proteomes" id="UP000075816">
    <property type="component" value="Unassembled WGS sequence"/>
</dbReference>
<evidence type="ECO:0000256" key="11">
    <source>
        <dbReference type="ARBA" id="ARBA00039098"/>
    </source>
</evidence>
<dbReference type="PROSITE" id="PS00211">
    <property type="entry name" value="ABC_TRANSPORTER_1"/>
    <property type="match status" value="1"/>
</dbReference>
<dbReference type="KEGG" id="fnf:BSQ88_05240"/>
<keyword evidence="7" id="KW-1278">Translocase</keyword>
<dbReference type="PANTHER" id="PTHR43297:SF13">
    <property type="entry name" value="NICKEL ABC TRANSPORTER, ATP-BINDING PROTEIN"/>
    <property type="match status" value="1"/>
</dbReference>
<dbReference type="SMART" id="SM00382">
    <property type="entry name" value="AAA"/>
    <property type="match status" value="1"/>
</dbReference>
<dbReference type="RefSeq" id="WP_005953949.1">
    <property type="nucleotide sequence ID" value="NZ_CAXOUE010000008.1"/>
</dbReference>
<evidence type="ECO:0000256" key="1">
    <source>
        <dbReference type="ARBA" id="ARBA00004202"/>
    </source>
</evidence>
<evidence type="ECO:0000256" key="2">
    <source>
        <dbReference type="ARBA" id="ARBA00005417"/>
    </source>
</evidence>
<dbReference type="EMBL" id="LVEA01000001">
    <property type="protein sequence ID" value="KYL05560.1"/>
    <property type="molecule type" value="Genomic_DNA"/>
</dbReference>
<evidence type="ECO:0000256" key="5">
    <source>
        <dbReference type="ARBA" id="ARBA00022741"/>
    </source>
</evidence>
<evidence type="ECO:0000256" key="8">
    <source>
        <dbReference type="ARBA" id="ARBA00023065"/>
    </source>
</evidence>
<keyword evidence="4" id="KW-1003">Cell membrane</keyword>
<evidence type="ECO:0000256" key="6">
    <source>
        <dbReference type="ARBA" id="ARBA00022840"/>
    </source>
</evidence>
<keyword evidence="8" id="KW-0406">Ion transport</keyword>
<dbReference type="SUPFAM" id="SSF52540">
    <property type="entry name" value="P-loop containing nucleoside triphosphate hydrolases"/>
    <property type="match status" value="1"/>
</dbReference>
<evidence type="ECO:0000256" key="4">
    <source>
        <dbReference type="ARBA" id="ARBA00022475"/>
    </source>
</evidence>
<sequence>MSKPLLKVEDLSISFEQYGRGLKKFISKPIQSLNIEIYRGEILAIVGASGSGKSLLAHAIMGILPPNAVVNGRIFYNDEILDSKRIKKYRGNKIAFVPQSVNYLDPSMKVKNQVKIGLEGNKQEKKIIQEEIFEKFGLKKSDGERYPYQLSGGMLRRVLFATSIGKNTELIIADEPTPGIHQSVLDIVLKQLRDFADKGMGVMLITHDIGSAIKIADRITVFKDGNTIETSPSSYFIGNGEKLQEEYSRKLWCSLPQNHFLEVESDGIDS</sequence>
<evidence type="ECO:0000256" key="12">
    <source>
        <dbReference type="ARBA" id="ARBA00044143"/>
    </source>
</evidence>
<dbReference type="InterPro" id="IPR017871">
    <property type="entry name" value="ABC_transporter-like_CS"/>
</dbReference>